<evidence type="ECO:0000256" key="3">
    <source>
        <dbReference type="ARBA" id="ARBA00023163"/>
    </source>
</evidence>
<dbReference type="PANTHER" id="PTHR43537">
    <property type="entry name" value="TRANSCRIPTIONAL REGULATOR, GNTR FAMILY"/>
    <property type="match status" value="1"/>
</dbReference>
<dbReference type="SUPFAM" id="SSF46785">
    <property type="entry name" value="Winged helix' DNA-binding domain"/>
    <property type="match status" value="1"/>
</dbReference>
<dbReference type="InterPro" id="IPR000524">
    <property type="entry name" value="Tscrpt_reg_HTH_GntR"/>
</dbReference>
<dbReference type="Gene3D" id="1.20.120.530">
    <property type="entry name" value="GntR ligand-binding domain-like"/>
    <property type="match status" value="1"/>
</dbReference>
<evidence type="ECO:0000256" key="2">
    <source>
        <dbReference type="ARBA" id="ARBA00023125"/>
    </source>
</evidence>
<keyword evidence="2" id="KW-0238">DNA-binding</keyword>
<evidence type="ECO:0000313" key="5">
    <source>
        <dbReference type="EMBL" id="XDK32145.1"/>
    </source>
</evidence>
<dbReference type="EMBL" id="CP162599">
    <property type="protein sequence ID" value="XDK32145.1"/>
    <property type="molecule type" value="Genomic_DNA"/>
</dbReference>
<keyword evidence="1" id="KW-0805">Transcription regulation</keyword>
<evidence type="ECO:0000259" key="4">
    <source>
        <dbReference type="PROSITE" id="PS50949"/>
    </source>
</evidence>
<dbReference type="InterPro" id="IPR036388">
    <property type="entry name" value="WH-like_DNA-bd_sf"/>
</dbReference>
<dbReference type="AlphaFoldDB" id="A0AB39HNL2"/>
<dbReference type="SMART" id="SM00895">
    <property type="entry name" value="FCD"/>
    <property type="match status" value="1"/>
</dbReference>
<dbReference type="SUPFAM" id="SSF48008">
    <property type="entry name" value="GntR ligand-binding domain-like"/>
    <property type="match status" value="1"/>
</dbReference>
<keyword evidence="3" id="KW-0804">Transcription</keyword>
<dbReference type="RefSeq" id="WP_368652866.1">
    <property type="nucleotide sequence ID" value="NZ_CP162599.1"/>
</dbReference>
<dbReference type="GO" id="GO:0003677">
    <property type="term" value="F:DNA binding"/>
    <property type="evidence" value="ECO:0007669"/>
    <property type="project" value="UniProtKB-KW"/>
</dbReference>
<sequence>MSKQSLAKYVYETLKNAILSRQITPGQKLLESEISDVLGISRTPVRHAILELQKEGMVTIYPNKGAYVINPTIEEITEAFTHRKQLELIATENIMERITDRDIETLKLLTKNEIEAFEEKSLSKYIEINTNFHETLVNLSENRYLREHAKQMIQQTHIFLILYDHFYSVDTNKNRGPGEHQRMIEFIEKKDEKAFKELLEKHIVSTIDEYKNRINIYKKPSDLFSIDNTDIKPI</sequence>
<dbReference type="SMART" id="SM00345">
    <property type="entry name" value="HTH_GNTR"/>
    <property type="match status" value="1"/>
</dbReference>
<gene>
    <name evidence="5" type="ORF">AB4Y30_14165</name>
</gene>
<proteinExistence type="predicted"/>
<dbReference type="InterPro" id="IPR011711">
    <property type="entry name" value="GntR_C"/>
</dbReference>
<reference evidence="5" key="1">
    <citation type="submission" date="2024-07" db="EMBL/GenBank/DDBJ databases">
        <title>Halotolerant mesophilic bacterium Ornithinibacillus sp. 4-3, sp. nov., isolated from soil.</title>
        <authorList>
            <person name="Sidarenka A.V."/>
            <person name="Guliayeva D.E."/>
            <person name="Leanovich S.I."/>
            <person name="Hileuskaya K.S."/>
            <person name="Akhremchuk A.E."/>
            <person name="Sikolenko M.A."/>
            <person name="Valentovich L.N."/>
        </authorList>
    </citation>
    <scope>NUCLEOTIDE SEQUENCE</scope>
    <source>
        <strain evidence="5">4-3</strain>
    </source>
</reference>
<accession>A0AB39HNL2</accession>
<feature type="domain" description="HTH gntR-type" evidence="4">
    <location>
        <begin position="4"/>
        <end position="71"/>
    </location>
</feature>
<dbReference type="InterPro" id="IPR036390">
    <property type="entry name" value="WH_DNA-bd_sf"/>
</dbReference>
<dbReference type="Gene3D" id="1.10.10.10">
    <property type="entry name" value="Winged helix-like DNA-binding domain superfamily/Winged helix DNA-binding domain"/>
    <property type="match status" value="1"/>
</dbReference>
<protein>
    <submittedName>
        <fullName evidence="5">GntR family transcriptional regulator</fullName>
    </submittedName>
</protein>
<dbReference type="Pfam" id="PF07729">
    <property type="entry name" value="FCD"/>
    <property type="match status" value="1"/>
</dbReference>
<dbReference type="PANTHER" id="PTHR43537:SF5">
    <property type="entry name" value="UXU OPERON TRANSCRIPTIONAL REGULATOR"/>
    <property type="match status" value="1"/>
</dbReference>
<name>A0AB39HNL2_9BACI</name>
<dbReference type="GO" id="GO:0003700">
    <property type="term" value="F:DNA-binding transcription factor activity"/>
    <property type="evidence" value="ECO:0007669"/>
    <property type="project" value="InterPro"/>
</dbReference>
<dbReference type="InterPro" id="IPR008920">
    <property type="entry name" value="TF_FadR/GntR_C"/>
</dbReference>
<organism evidence="5">
    <name type="scientific">Ornithinibacillus sp. 4-3</name>
    <dbReference type="NCBI Taxonomy" id="3231488"/>
    <lineage>
        <taxon>Bacteria</taxon>
        <taxon>Bacillati</taxon>
        <taxon>Bacillota</taxon>
        <taxon>Bacilli</taxon>
        <taxon>Bacillales</taxon>
        <taxon>Bacillaceae</taxon>
        <taxon>Ornithinibacillus</taxon>
    </lineage>
</organism>
<dbReference type="CDD" id="cd07377">
    <property type="entry name" value="WHTH_GntR"/>
    <property type="match status" value="1"/>
</dbReference>
<evidence type="ECO:0000256" key="1">
    <source>
        <dbReference type="ARBA" id="ARBA00023015"/>
    </source>
</evidence>
<dbReference type="PROSITE" id="PS50949">
    <property type="entry name" value="HTH_GNTR"/>
    <property type="match status" value="1"/>
</dbReference>
<dbReference type="Pfam" id="PF00392">
    <property type="entry name" value="GntR"/>
    <property type="match status" value="1"/>
</dbReference>